<evidence type="ECO:0000256" key="6">
    <source>
        <dbReference type="ARBA" id="ARBA00023136"/>
    </source>
</evidence>
<comment type="subcellular location">
    <subcellularLocation>
        <location evidence="1">Cell membrane</location>
        <topology evidence="1">Multi-pass membrane protein</topology>
    </subcellularLocation>
</comment>
<feature type="transmembrane region" description="Helical" evidence="8">
    <location>
        <begin position="111"/>
        <end position="129"/>
    </location>
</feature>
<dbReference type="Gene3D" id="1.20.1250.20">
    <property type="entry name" value="MFS general substrate transporter like domains"/>
    <property type="match status" value="1"/>
</dbReference>
<proteinExistence type="predicted"/>
<feature type="domain" description="Major facilitator superfamily (MFS) profile" evidence="9">
    <location>
        <begin position="12"/>
        <end position="459"/>
    </location>
</feature>
<feature type="transmembrane region" description="Helical" evidence="8">
    <location>
        <begin position="48"/>
        <end position="67"/>
    </location>
</feature>
<dbReference type="Gene3D" id="1.20.1720.10">
    <property type="entry name" value="Multidrug resistance protein D"/>
    <property type="match status" value="1"/>
</dbReference>
<reference evidence="10 11" key="1">
    <citation type="submission" date="2019-03" db="EMBL/GenBank/DDBJ databases">
        <title>Genomics of glacier-inhabiting Cryobacterium strains.</title>
        <authorList>
            <person name="Liu Q."/>
            <person name="Xin Y.-H."/>
        </authorList>
    </citation>
    <scope>NUCLEOTIDE SEQUENCE [LARGE SCALE GENOMIC DNA]</scope>
    <source>
        <strain evidence="10 11">MDB2-B</strain>
    </source>
</reference>
<keyword evidence="4 8" id="KW-0812">Transmembrane</keyword>
<dbReference type="Pfam" id="PF07690">
    <property type="entry name" value="MFS_1"/>
    <property type="match status" value="1"/>
</dbReference>
<evidence type="ECO:0000256" key="4">
    <source>
        <dbReference type="ARBA" id="ARBA00022692"/>
    </source>
</evidence>
<feature type="transmembrane region" description="Helical" evidence="8">
    <location>
        <begin position="300"/>
        <end position="320"/>
    </location>
</feature>
<keyword evidence="2" id="KW-0813">Transport</keyword>
<evidence type="ECO:0000313" key="11">
    <source>
        <dbReference type="Proteomes" id="UP000297608"/>
    </source>
</evidence>
<feature type="transmembrane region" description="Helical" evidence="8">
    <location>
        <begin position="198"/>
        <end position="217"/>
    </location>
</feature>
<evidence type="ECO:0000256" key="3">
    <source>
        <dbReference type="ARBA" id="ARBA00022475"/>
    </source>
</evidence>
<dbReference type="InterPro" id="IPR036259">
    <property type="entry name" value="MFS_trans_sf"/>
</dbReference>
<dbReference type="PROSITE" id="PS50850">
    <property type="entry name" value="MFS"/>
    <property type="match status" value="1"/>
</dbReference>
<dbReference type="PRINTS" id="PR01036">
    <property type="entry name" value="TCRTETB"/>
</dbReference>
<name>A0ABY2I7D9_9MICO</name>
<comment type="caution">
    <text evidence="10">The sequence shown here is derived from an EMBL/GenBank/DDBJ whole genome shotgun (WGS) entry which is preliminary data.</text>
</comment>
<evidence type="ECO:0000256" key="5">
    <source>
        <dbReference type="ARBA" id="ARBA00022989"/>
    </source>
</evidence>
<feature type="transmembrane region" description="Helical" evidence="8">
    <location>
        <begin position="332"/>
        <end position="351"/>
    </location>
</feature>
<feature type="transmembrane region" description="Helical" evidence="8">
    <location>
        <begin position="429"/>
        <end position="451"/>
    </location>
</feature>
<feature type="transmembrane region" description="Helical" evidence="8">
    <location>
        <begin position="266"/>
        <end position="288"/>
    </location>
</feature>
<sequence length="481" mass="49644">MHSRMTRHQLVALLILLSSQFLLSVDFSILNVALPEIGSALGFASADVQWVATTFALCAAGFTLLLGRLGDWVGRRRMFVIGMAVLAGASLVGGFAGSPVVLLIARALQGLATAAAMPAALALITSIFAEGPLRRRALGMSSVLASLGFTAGAVFGGILTNYLSWRAAFLVNVPIAAAVVVLALLIIREPAREKQARLDVRGAALITTALITLVFAMSRFGEHGVTDPNGLICLAASIVLIVFFIRTERRHSAPLVPLKLLTRPNILAGHLIGFASLSMETGLVFLSTMYFQHVLELDPLITGLIIGLTGVGAVVGGVIGPRVVGRLGIRGAMLLGLGIQALATGALVAVNEHPGSIALYSVVGFIAAIGHMVAIVTFLVAATSGVEPGQQGLATGLVTMTQQVGMTLGTPIVSAIATAAGGLTSLLALRIGIGIDALIVAAFIVVVVIVLRRVGTRRAPGSPLDAHPDAHSEAEQATTRS</sequence>
<keyword evidence="6 8" id="KW-0472">Membrane</keyword>
<dbReference type="EMBL" id="SOFG01000024">
    <property type="protein sequence ID" value="TFB83612.1"/>
    <property type="molecule type" value="Genomic_DNA"/>
</dbReference>
<dbReference type="PANTHER" id="PTHR42718">
    <property type="entry name" value="MAJOR FACILITATOR SUPERFAMILY MULTIDRUG TRANSPORTER MFSC"/>
    <property type="match status" value="1"/>
</dbReference>
<protein>
    <submittedName>
        <fullName evidence="10">MFS transporter</fullName>
    </submittedName>
</protein>
<organism evidence="10 11">
    <name type="scientific">Cryobacterium algoricola</name>
    <dbReference type="NCBI Taxonomy" id="1259183"/>
    <lineage>
        <taxon>Bacteria</taxon>
        <taxon>Bacillati</taxon>
        <taxon>Actinomycetota</taxon>
        <taxon>Actinomycetes</taxon>
        <taxon>Micrococcales</taxon>
        <taxon>Microbacteriaceae</taxon>
        <taxon>Cryobacterium</taxon>
    </lineage>
</organism>
<keyword evidence="5 8" id="KW-1133">Transmembrane helix</keyword>
<accession>A0ABY2I7D9</accession>
<feature type="transmembrane region" description="Helical" evidence="8">
    <location>
        <begin position="141"/>
        <end position="159"/>
    </location>
</feature>
<gene>
    <name evidence="10" type="ORF">E3O44_17215</name>
</gene>
<keyword evidence="11" id="KW-1185">Reference proteome</keyword>
<dbReference type="InterPro" id="IPR011701">
    <property type="entry name" value="MFS"/>
</dbReference>
<feature type="transmembrane region" description="Helical" evidence="8">
    <location>
        <begin position="357"/>
        <end position="383"/>
    </location>
</feature>
<dbReference type="Proteomes" id="UP000297608">
    <property type="component" value="Unassembled WGS sequence"/>
</dbReference>
<feature type="transmembrane region" description="Helical" evidence="8">
    <location>
        <begin position="79"/>
        <end position="105"/>
    </location>
</feature>
<evidence type="ECO:0000256" key="1">
    <source>
        <dbReference type="ARBA" id="ARBA00004651"/>
    </source>
</evidence>
<feature type="region of interest" description="Disordered" evidence="7">
    <location>
        <begin position="459"/>
        <end position="481"/>
    </location>
</feature>
<feature type="transmembrane region" description="Helical" evidence="8">
    <location>
        <begin position="165"/>
        <end position="186"/>
    </location>
</feature>
<dbReference type="InterPro" id="IPR020846">
    <property type="entry name" value="MFS_dom"/>
</dbReference>
<evidence type="ECO:0000256" key="7">
    <source>
        <dbReference type="SAM" id="MobiDB-lite"/>
    </source>
</evidence>
<evidence type="ECO:0000259" key="9">
    <source>
        <dbReference type="PROSITE" id="PS50850"/>
    </source>
</evidence>
<dbReference type="SUPFAM" id="SSF103473">
    <property type="entry name" value="MFS general substrate transporter"/>
    <property type="match status" value="1"/>
</dbReference>
<evidence type="ECO:0000256" key="2">
    <source>
        <dbReference type="ARBA" id="ARBA00022448"/>
    </source>
</evidence>
<feature type="transmembrane region" description="Helical" evidence="8">
    <location>
        <begin position="404"/>
        <end position="423"/>
    </location>
</feature>
<evidence type="ECO:0000313" key="10">
    <source>
        <dbReference type="EMBL" id="TFB83612.1"/>
    </source>
</evidence>
<keyword evidence="3" id="KW-1003">Cell membrane</keyword>
<dbReference type="CDD" id="cd17321">
    <property type="entry name" value="MFS_MMR_MDR_like"/>
    <property type="match status" value="1"/>
</dbReference>
<evidence type="ECO:0000256" key="8">
    <source>
        <dbReference type="SAM" id="Phobius"/>
    </source>
</evidence>
<feature type="transmembrane region" description="Helical" evidence="8">
    <location>
        <begin position="229"/>
        <end position="245"/>
    </location>
</feature>
<dbReference type="PANTHER" id="PTHR42718:SF46">
    <property type="entry name" value="BLR6921 PROTEIN"/>
    <property type="match status" value="1"/>
</dbReference>